<keyword evidence="2" id="KW-1185">Reference proteome</keyword>
<reference evidence="1 2" key="1">
    <citation type="submission" date="2022-10" db="EMBL/GenBank/DDBJ databases">
        <title>Chitinophaga nivalis PC15 sp. nov., isolated from Pyeongchang county, South Korea.</title>
        <authorList>
            <person name="Trinh H.N."/>
        </authorList>
    </citation>
    <scope>NUCLEOTIDE SEQUENCE [LARGE SCALE GENOMIC DNA]</scope>
    <source>
        <strain evidence="1 2">PC14</strain>
    </source>
</reference>
<dbReference type="Proteomes" id="UP001207742">
    <property type="component" value="Unassembled WGS sequence"/>
</dbReference>
<dbReference type="EMBL" id="JAPDNS010000001">
    <property type="protein sequence ID" value="MCW3485254.1"/>
    <property type="molecule type" value="Genomic_DNA"/>
</dbReference>
<organism evidence="1 2">
    <name type="scientific">Chitinophaga nivalis</name>
    <dbReference type="NCBI Taxonomy" id="2991709"/>
    <lineage>
        <taxon>Bacteria</taxon>
        <taxon>Pseudomonadati</taxon>
        <taxon>Bacteroidota</taxon>
        <taxon>Chitinophagia</taxon>
        <taxon>Chitinophagales</taxon>
        <taxon>Chitinophagaceae</taxon>
        <taxon>Chitinophaga</taxon>
    </lineage>
</organism>
<proteinExistence type="predicted"/>
<name>A0ABT3IMQ1_9BACT</name>
<comment type="caution">
    <text evidence="1">The sequence shown here is derived from an EMBL/GenBank/DDBJ whole genome shotgun (WGS) entry which is preliminary data.</text>
</comment>
<sequence>MQKQTILQQKKLSRTDLASIQGGKMNAGPGGSCSTHRCEEGCGKYGGTSNDCVCYNHTGWCGPYVR</sequence>
<protein>
    <recommendedName>
        <fullName evidence="3">Bacteriocin</fullName>
    </recommendedName>
</protein>
<dbReference type="RefSeq" id="WP_264731441.1">
    <property type="nucleotide sequence ID" value="NZ_JAPDNR010000001.1"/>
</dbReference>
<gene>
    <name evidence="1" type="ORF">OL497_15195</name>
</gene>
<evidence type="ECO:0000313" key="1">
    <source>
        <dbReference type="EMBL" id="MCW3485254.1"/>
    </source>
</evidence>
<evidence type="ECO:0008006" key="3">
    <source>
        <dbReference type="Google" id="ProtNLM"/>
    </source>
</evidence>
<evidence type="ECO:0000313" key="2">
    <source>
        <dbReference type="Proteomes" id="UP001207742"/>
    </source>
</evidence>
<accession>A0ABT3IMQ1</accession>